<evidence type="ECO:0000313" key="1">
    <source>
        <dbReference type="EMBL" id="MPC88059.1"/>
    </source>
</evidence>
<sequence>MRVGKEPTPSQQPIKVPSKADVCIDAMCCDATPADARVALEGIVLWRAGLPRIVCTMPT</sequence>
<dbReference type="Proteomes" id="UP000324222">
    <property type="component" value="Unassembled WGS sequence"/>
</dbReference>
<evidence type="ECO:0000313" key="2">
    <source>
        <dbReference type="Proteomes" id="UP000324222"/>
    </source>
</evidence>
<reference evidence="1 2" key="1">
    <citation type="submission" date="2019-05" db="EMBL/GenBank/DDBJ databases">
        <title>Another draft genome of Portunus trituberculatus and its Hox gene families provides insights of decapod evolution.</title>
        <authorList>
            <person name="Jeong J.-H."/>
            <person name="Song I."/>
            <person name="Kim S."/>
            <person name="Choi T."/>
            <person name="Kim D."/>
            <person name="Ryu S."/>
            <person name="Kim W."/>
        </authorList>
    </citation>
    <scope>NUCLEOTIDE SEQUENCE [LARGE SCALE GENOMIC DNA]</scope>
    <source>
        <tissue evidence="1">Muscle</tissue>
    </source>
</reference>
<proteinExistence type="predicted"/>
<gene>
    <name evidence="1" type="ORF">E2C01_082949</name>
</gene>
<dbReference type="EMBL" id="VSRR010076482">
    <property type="protein sequence ID" value="MPC88059.1"/>
    <property type="molecule type" value="Genomic_DNA"/>
</dbReference>
<comment type="caution">
    <text evidence="1">The sequence shown here is derived from an EMBL/GenBank/DDBJ whole genome shotgun (WGS) entry which is preliminary data.</text>
</comment>
<accession>A0A5B7J0F8</accession>
<dbReference type="AlphaFoldDB" id="A0A5B7J0F8"/>
<name>A0A5B7J0F8_PORTR</name>
<keyword evidence="2" id="KW-1185">Reference proteome</keyword>
<protein>
    <submittedName>
        <fullName evidence="1">Uncharacterized protein</fullName>
    </submittedName>
</protein>
<organism evidence="1 2">
    <name type="scientific">Portunus trituberculatus</name>
    <name type="common">Swimming crab</name>
    <name type="synonym">Neptunus trituberculatus</name>
    <dbReference type="NCBI Taxonomy" id="210409"/>
    <lineage>
        <taxon>Eukaryota</taxon>
        <taxon>Metazoa</taxon>
        <taxon>Ecdysozoa</taxon>
        <taxon>Arthropoda</taxon>
        <taxon>Crustacea</taxon>
        <taxon>Multicrustacea</taxon>
        <taxon>Malacostraca</taxon>
        <taxon>Eumalacostraca</taxon>
        <taxon>Eucarida</taxon>
        <taxon>Decapoda</taxon>
        <taxon>Pleocyemata</taxon>
        <taxon>Brachyura</taxon>
        <taxon>Eubrachyura</taxon>
        <taxon>Portunoidea</taxon>
        <taxon>Portunidae</taxon>
        <taxon>Portuninae</taxon>
        <taxon>Portunus</taxon>
    </lineage>
</organism>